<sequence>MAVPAIIGVVLGAGALYYTRSFIFANKKAQDDQRPSESDVAMLHEHSTMQSYRTEHAEYPAIRTFYHPHAHAQKLQAIADLPLLVFIHGLGGSLPQFAPILNSLVNVAPCFGIELPGHGMSEFAPKDFEAYTFDAFTALWRTAIEQVCREHGHQKVVFVAHSMGCSIAAKLSIDESLPFTVEAMIVICPKATPPSPSEVTSARRFLSLPDAVLDIFRMLDRRGGVKSRSVERMAGKAAGVDLRRLQLSFNKGYKTPVWKRSALGCLPRYDASGTPHGGLPGKEVWEKIQVPLFLIAGESDTVTKPGEVTKIISFLQRPAEPIEDATSQSKTVPVAESASDSSSDLSSSESELPELASNGEPLQIDQDDVNETTSSSLPISNTRVTSPDSGNADQSPSTTPQPPATETTSSPTKEEPKASDAQYGTQPSTSEISSHNSTVVKTAILPAPAAHALMYDHSTYRTVAGLIEDFLARYVSPQLSLGWQLQQLTTSGKWDVKNLEKWKKVMPVSGPIGPDGLFRALKTLREQDEEHTPSVFVRKWRDKIFAVIDISHDSPVYDTKALERGGIEYHKFPTVSKIPPTLVEVAEFIALVDRLRAEMDNKNTKKAIGVHCHYGYNRTGFFIACYLIERMGYRPQDALDEFARAKPPGIRHDHFIDTLFMRYHVGLKKAPTIKNAS</sequence>
<dbReference type="PANTHER" id="PTHR10367">
    <property type="entry name" value="MRNA-CAPPING ENZYME"/>
    <property type="match status" value="1"/>
</dbReference>
<feature type="compositionally biased region" description="Polar residues" evidence="3">
    <location>
        <begin position="371"/>
        <end position="394"/>
    </location>
</feature>
<dbReference type="Pfam" id="PF00782">
    <property type="entry name" value="DSPc"/>
    <property type="match status" value="1"/>
</dbReference>
<dbReference type="GO" id="GO:0004721">
    <property type="term" value="F:phosphoprotein phosphatase activity"/>
    <property type="evidence" value="ECO:0007669"/>
    <property type="project" value="UniProtKB-KW"/>
</dbReference>
<organism evidence="5 6">
    <name type="scientific">Exophiala dermatitidis</name>
    <name type="common">Black yeast-like fungus</name>
    <name type="synonym">Wangiella dermatitidis</name>
    <dbReference type="NCBI Taxonomy" id="5970"/>
    <lineage>
        <taxon>Eukaryota</taxon>
        <taxon>Fungi</taxon>
        <taxon>Dikarya</taxon>
        <taxon>Ascomycota</taxon>
        <taxon>Pezizomycotina</taxon>
        <taxon>Eurotiomycetes</taxon>
        <taxon>Chaetothyriomycetidae</taxon>
        <taxon>Chaetothyriales</taxon>
        <taxon>Herpotrichiellaceae</taxon>
        <taxon>Exophiala</taxon>
    </lineage>
</organism>
<dbReference type="InterPro" id="IPR051029">
    <property type="entry name" value="mRNA_Capping_Enz/RNA_Phosphat"/>
</dbReference>
<evidence type="ECO:0000256" key="3">
    <source>
        <dbReference type="SAM" id="MobiDB-lite"/>
    </source>
</evidence>
<dbReference type="InterPro" id="IPR029058">
    <property type="entry name" value="AB_hydrolase_fold"/>
</dbReference>
<dbReference type="PROSITE" id="PS50056">
    <property type="entry name" value="TYR_PHOSPHATASE_2"/>
    <property type="match status" value="1"/>
</dbReference>
<dbReference type="GO" id="GO:0004484">
    <property type="term" value="F:mRNA guanylyltransferase activity"/>
    <property type="evidence" value="ECO:0007669"/>
    <property type="project" value="TreeGrafter"/>
</dbReference>
<dbReference type="InterPro" id="IPR020422">
    <property type="entry name" value="TYR_PHOSPHATASE_DUAL_dom"/>
</dbReference>
<feature type="compositionally biased region" description="Low complexity" evidence="3">
    <location>
        <begin position="335"/>
        <end position="357"/>
    </location>
</feature>
<feature type="compositionally biased region" description="Polar residues" evidence="3">
    <location>
        <begin position="422"/>
        <end position="435"/>
    </location>
</feature>
<dbReference type="InterPro" id="IPR000073">
    <property type="entry name" value="AB_hydrolase_1"/>
</dbReference>
<protein>
    <recommendedName>
        <fullName evidence="4">Tyrosine specific protein phosphatases domain-containing protein</fullName>
    </recommendedName>
</protein>
<dbReference type="GO" id="GO:0006370">
    <property type="term" value="P:7-methylguanosine mRNA capping"/>
    <property type="evidence" value="ECO:0007669"/>
    <property type="project" value="TreeGrafter"/>
</dbReference>
<dbReference type="CDD" id="cd14502">
    <property type="entry name" value="RNA_5'-triphosphatase"/>
    <property type="match status" value="1"/>
</dbReference>
<accession>A0AAN6ISS2</accession>
<dbReference type="Gene3D" id="3.90.190.10">
    <property type="entry name" value="Protein tyrosine phosphatase superfamily"/>
    <property type="match status" value="1"/>
</dbReference>
<dbReference type="Gene3D" id="3.40.50.1820">
    <property type="entry name" value="alpha/beta hydrolase"/>
    <property type="match status" value="1"/>
</dbReference>
<dbReference type="Pfam" id="PF00561">
    <property type="entry name" value="Abhydrolase_1"/>
    <property type="match status" value="1"/>
</dbReference>
<dbReference type="EMBL" id="JAJGCB010000015">
    <property type="protein sequence ID" value="KAJ8989068.1"/>
    <property type="molecule type" value="Genomic_DNA"/>
</dbReference>
<dbReference type="FunFam" id="3.90.190.10:FF:000090">
    <property type="entry name" value="Dual specificity phosphatase catalytic domain protein"/>
    <property type="match status" value="1"/>
</dbReference>
<name>A0AAN6ISS2_EXODE</name>
<dbReference type="InterPro" id="IPR000340">
    <property type="entry name" value="Dual-sp_phosphatase_cat-dom"/>
</dbReference>
<gene>
    <name evidence="5" type="ORF">HRR80_006795</name>
</gene>
<dbReference type="AlphaFoldDB" id="A0AAN6ISS2"/>
<dbReference type="PROSITE" id="PS00383">
    <property type="entry name" value="TYR_PHOSPHATASE_1"/>
    <property type="match status" value="1"/>
</dbReference>
<proteinExistence type="predicted"/>
<dbReference type="PANTHER" id="PTHR10367:SF25">
    <property type="entry name" value="DUAL SPECIFICITY PHOSPHATASE CATALYTIC DOMAIN PROTEIN (AFU_ORTHOLOGUE AFUA_1G03540)"/>
    <property type="match status" value="1"/>
</dbReference>
<dbReference type="InterPro" id="IPR000387">
    <property type="entry name" value="Tyr_Pase_dom"/>
</dbReference>
<evidence type="ECO:0000256" key="1">
    <source>
        <dbReference type="ARBA" id="ARBA00022801"/>
    </source>
</evidence>
<dbReference type="SUPFAM" id="SSF52799">
    <property type="entry name" value="(Phosphotyrosine protein) phosphatases II"/>
    <property type="match status" value="1"/>
</dbReference>
<reference evidence="5" key="1">
    <citation type="submission" date="2023-01" db="EMBL/GenBank/DDBJ databases">
        <title>Exophiala dermititidis isolated from Cystic Fibrosis Patient.</title>
        <authorList>
            <person name="Kurbessoian T."/>
            <person name="Crocker A."/>
            <person name="Murante D."/>
            <person name="Hogan D.A."/>
            <person name="Stajich J.E."/>
        </authorList>
    </citation>
    <scope>NUCLEOTIDE SEQUENCE</scope>
    <source>
        <strain evidence="5">Ex8</strain>
    </source>
</reference>
<keyword evidence="2" id="KW-0904">Protein phosphatase</keyword>
<evidence type="ECO:0000313" key="6">
    <source>
        <dbReference type="Proteomes" id="UP001161757"/>
    </source>
</evidence>
<feature type="domain" description="Tyrosine specific protein phosphatases" evidence="4">
    <location>
        <begin position="586"/>
        <end position="647"/>
    </location>
</feature>
<dbReference type="Proteomes" id="UP001161757">
    <property type="component" value="Unassembled WGS sequence"/>
</dbReference>
<evidence type="ECO:0000259" key="4">
    <source>
        <dbReference type="PROSITE" id="PS50056"/>
    </source>
</evidence>
<evidence type="ECO:0000313" key="5">
    <source>
        <dbReference type="EMBL" id="KAJ8989068.1"/>
    </source>
</evidence>
<comment type="caution">
    <text evidence="5">The sequence shown here is derived from an EMBL/GenBank/DDBJ whole genome shotgun (WGS) entry which is preliminary data.</text>
</comment>
<dbReference type="SUPFAM" id="SSF53474">
    <property type="entry name" value="alpha/beta-Hydrolases"/>
    <property type="match status" value="1"/>
</dbReference>
<dbReference type="InterPro" id="IPR029021">
    <property type="entry name" value="Prot-tyrosine_phosphatase-like"/>
</dbReference>
<keyword evidence="1" id="KW-0378">Hydrolase</keyword>
<dbReference type="SMART" id="SM00195">
    <property type="entry name" value="DSPc"/>
    <property type="match status" value="1"/>
</dbReference>
<dbReference type="InterPro" id="IPR016130">
    <property type="entry name" value="Tyr_Pase_AS"/>
</dbReference>
<evidence type="ECO:0000256" key="2">
    <source>
        <dbReference type="ARBA" id="ARBA00022912"/>
    </source>
</evidence>
<feature type="region of interest" description="Disordered" evidence="3">
    <location>
        <begin position="322"/>
        <end position="435"/>
    </location>
</feature>